<dbReference type="GO" id="GO:0004019">
    <property type="term" value="F:adenylosuccinate synthase activity"/>
    <property type="evidence" value="ECO:0007669"/>
    <property type="project" value="InterPro"/>
</dbReference>
<gene>
    <name evidence="6" type="ORF">BMW23_0917</name>
</gene>
<keyword evidence="2" id="KW-0479">Metal-binding</keyword>
<dbReference type="GO" id="GO:0046040">
    <property type="term" value="P:IMP metabolic process"/>
    <property type="evidence" value="ECO:0007669"/>
    <property type="project" value="TreeGrafter"/>
</dbReference>
<keyword evidence="3" id="KW-0547">Nucleotide-binding</keyword>
<keyword evidence="4" id="KW-0658">Purine biosynthesis</keyword>
<evidence type="ECO:0000313" key="6">
    <source>
        <dbReference type="EMBL" id="ATZ80962.1"/>
    </source>
</evidence>
<dbReference type="PANTHER" id="PTHR11846:SF0">
    <property type="entry name" value="ADENYLOSUCCINATE SYNTHETASE"/>
    <property type="match status" value="1"/>
</dbReference>
<evidence type="ECO:0000256" key="5">
    <source>
        <dbReference type="ARBA" id="ARBA00022842"/>
    </source>
</evidence>
<dbReference type="InterPro" id="IPR042109">
    <property type="entry name" value="Adenylosuccinate_synth_dom1"/>
</dbReference>
<evidence type="ECO:0000256" key="2">
    <source>
        <dbReference type="ARBA" id="ARBA00022723"/>
    </source>
</evidence>
<dbReference type="SUPFAM" id="SSF52540">
    <property type="entry name" value="P-loop containing nucleoside triphosphate hydrolases"/>
    <property type="match status" value="1"/>
</dbReference>
<proteinExistence type="predicted"/>
<keyword evidence="5" id="KW-0460">Magnesium</keyword>
<evidence type="ECO:0000313" key="7">
    <source>
        <dbReference type="Proteomes" id="UP000240325"/>
    </source>
</evidence>
<evidence type="ECO:0000256" key="3">
    <source>
        <dbReference type="ARBA" id="ARBA00022741"/>
    </source>
</evidence>
<keyword evidence="1" id="KW-0436">Ligase</keyword>
<protein>
    <submittedName>
        <fullName evidence="6">Adenylosuccinate synthetase</fullName>
    </submittedName>
</protein>
<dbReference type="Pfam" id="PF00709">
    <property type="entry name" value="Adenylsucc_synt"/>
    <property type="match status" value="1"/>
</dbReference>
<dbReference type="GO" id="GO:0000166">
    <property type="term" value="F:nucleotide binding"/>
    <property type="evidence" value="ECO:0007669"/>
    <property type="project" value="UniProtKB-KW"/>
</dbReference>
<dbReference type="SMART" id="SM00788">
    <property type="entry name" value="Adenylsucc_synt"/>
    <property type="match status" value="1"/>
</dbReference>
<organism evidence="6">
    <name type="scientific">Bodo saltans virus</name>
    <dbReference type="NCBI Taxonomy" id="2024608"/>
    <lineage>
        <taxon>Viruses</taxon>
        <taxon>Varidnaviria</taxon>
        <taxon>Bamfordvirae</taxon>
        <taxon>Nucleocytoviricota</taxon>
        <taxon>Megaviricetes</taxon>
        <taxon>Imitervirales</taxon>
        <taxon>Mimiviridae</taxon>
        <taxon>Klosneuvirinae</taxon>
        <taxon>Theiavirus</taxon>
        <taxon>Theiavirus salishense</taxon>
    </lineage>
</organism>
<name>A0A2H4UVL4_9VIRU</name>
<dbReference type="Gene3D" id="3.40.440.10">
    <property type="entry name" value="Adenylosuccinate Synthetase, subunit A, domain 1"/>
    <property type="match status" value="2"/>
</dbReference>
<dbReference type="InterPro" id="IPR001114">
    <property type="entry name" value="Adenylosuccinate_synthetase"/>
</dbReference>
<accession>A0A2H4UVL4</accession>
<dbReference type="Gene3D" id="1.10.300.10">
    <property type="entry name" value="Adenylosuccinate Synthetase, subunit A, domain 2"/>
    <property type="match status" value="1"/>
</dbReference>
<evidence type="ECO:0000256" key="4">
    <source>
        <dbReference type="ARBA" id="ARBA00022755"/>
    </source>
</evidence>
<dbReference type="EMBL" id="MF782455">
    <property type="protein sequence ID" value="ATZ80962.1"/>
    <property type="molecule type" value="Genomic_DNA"/>
</dbReference>
<dbReference type="InterPro" id="IPR042110">
    <property type="entry name" value="Adenylosuccinate_synth_dom2"/>
</dbReference>
<reference evidence="6" key="1">
    <citation type="journal article" date="2017" name="Elife">
        <title>The kinetoplastid-infecting Bodo saltans virus (BsV), a window into the most abundant giant viruses in the sea.</title>
        <authorList>
            <person name="Deeg C.M."/>
            <person name="Chow C.-E.T."/>
            <person name="Suttle C.A."/>
        </authorList>
    </citation>
    <scope>NUCLEOTIDE SEQUENCE</scope>
    <source>
        <strain evidence="6">NG1</strain>
    </source>
</reference>
<evidence type="ECO:0000256" key="1">
    <source>
        <dbReference type="ARBA" id="ARBA00022598"/>
    </source>
</evidence>
<sequence length="336" mass="38599">MSQTEITIIAGLFFSDEGKGRVVNDIIEQNKNQYDIVMRVNGSWSSNHQIDKGYHIKCNHLPSTLDKNITLIIGAGMCVKPNVLLEEIQQQERQNQKIYVSEDCPVIDANETVVNNELGTTGSGIRKTYIDRLNHVGKVLKDVVELYPELKKYLINDDKYFELTANKKIIVEGSHGYLIDKDFGEYPYTTSANTTPSMIMGLTKYDSSVHKRTIFVSGLMTISAGKHPIQKTFEQYNLKHLIDIIPENIKYDKSCNHDRIRNFGAFDFDLANKILRFYPSCGVIFNFFDLIQKMGKFYYIENEQIYNIEIIDKKTLAKFISTKLNRNIFLNDSPFA</sequence>
<dbReference type="InterPro" id="IPR027417">
    <property type="entry name" value="P-loop_NTPase"/>
</dbReference>
<keyword evidence="7" id="KW-1185">Reference proteome</keyword>
<dbReference type="GO" id="GO:0046872">
    <property type="term" value="F:metal ion binding"/>
    <property type="evidence" value="ECO:0007669"/>
    <property type="project" value="UniProtKB-KW"/>
</dbReference>
<dbReference type="GO" id="GO:0044208">
    <property type="term" value="P:'de novo' AMP biosynthetic process"/>
    <property type="evidence" value="ECO:0007669"/>
    <property type="project" value="TreeGrafter"/>
</dbReference>
<dbReference type="Proteomes" id="UP000240325">
    <property type="component" value="Segment"/>
</dbReference>
<dbReference type="PANTHER" id="PTHR11846">
    <property type="entry name" value="ADENYLOSUCCINATE SYNTHETASE"/>
    <property type="match status" value="1"/>
</dbReference>